<name>A0A7W5VAW5_9ACTN</name>
<dbReference type="EMBL" id="JACIBV010000001">
    <property type="protein sequence ID" value="MBB3732719.1"/>
    <property type="molecule type" value="Genomic_DNA"/>
</dbReference>
<evidence type="ECO:0000313" key="1">
    <source>
        <dbReference type="EMBL" id="MBB3732719.1"/>
    </source>
</evidence>
<comment type="caution">
    <text evidence="1">The sequence shown here is derived from an EMBL/GenBank/DDBJ whole genome shotgun (WGS) entry which is preliminary data.</text>
</comment>
<keyword evidence="2" id="KW-1185">Reference proteome</keyword>
<gene>
    <name evidence="1" type="ORF">FHR33_008579</name>
</gene>
<dbReference type="AlphaFoldDB" id="A0A7W5VAW5"/>
<sequence length="346" mass="38246">MTDVEWIEGVRGHLAELEAMGVRHRVAPGEIRVPYEPLSSCGIDLPALVVAFGAGRLPGRLPAGREWLAVDHGEQLVLTVLRPTPQAEEGMRRLRERYAGSGLARPTIDQLADYRDGLRELLGVDCEQDRTTFGEGCCPVRPSDLAALTDHPFDLPESARVLILDTLGAPQPYEAADREADEHWPCGYDELIAAAFRHHGVRRGPGAEPFRALRYYGLKGPLLVLCVDYGYLASTRLPDRDWYAVRHRGDVLVLTVLEPTPEAAEELARLAAEYPKKRFRRRAVSLDDLVAYRDRLRELAGVEVSDGLARLGEGRCPIDLGELPRLTADPLAGAVHGEGWEVFVLV</sequence>
<dbReference type="Proteomes" id="UP000579945">
    <property type="component" value="Unassembled WGS sequence"/>
</dbReference>
<accession>A0A7W5VAW5</accession>
<dbReference type="GeneID" id="95394738"/>
<evidence type="ECO:0000313" key="2">
    <source>
        <dbReference type="Proteomes" id="UP000579945"/>
    </source>
</evidence>
<protein>
    <submittedName>
        <fullName evidence="1">Uncharacterized protein</fullName>
    </submittedName>
</protein>
<organism evidence="1 2">
    <name type="scientific">Nonomuraea dietziae</name>
    <dbReference type="NCBI Taxonomy" id="65515"/>
    <lineage>
        <taxon>Bacteria</taxon>
        <taxon>Bacillati</taxon>
        <taxon>Actinomycetota</taxon>
        <taxon>Actinomycetes</taxon>
        <taxon>Streptosporangiales</taxon>
        <taxon>Streptosporangiaceae</taxon>
        <taxon>Nonomuraea</taxon>
    </lineage>
</organism>
<dbReference type="RefSeq" id="WP_183659715.1">
    <property type="nucleotide sequence ID" value="NZ_JACIBV010000001.1"/>
</dbReference>
<proteinExistence type="predicted"/>
<reference evidence="1 2" key="1">
    <citation type="submission" date="2020-08" db="EMBL/GenBank/DDBJ databases">
        <title>Sequencing the genomes of 1000 actinobacteria strains.</title>
        <authorList>
            <person name="Klenk H.-P."/>
        </authorList>
    </citation>
    <scope>NUCLEOTIDE SEQUENCE [LARGE SCALE GENOMIC DNA]</scope>
    <source>
        <strain evidence="1 2">DSM 44320</strain>
    </source>
</reference>